<gene>
    <name evidence="2" type="ORF">T265_09492</name>
</gene>
<name>A0A075A4S0_OPIVI</name>
<sequence>MTAPGHEDDCSNESHIGSFQLCDFFLGLPSAFSLFRFLSLLVSVTSAMHVCTDRLTRLNDA</sequence>
<organism evidence="2 3">
    <name type="scientific">Opisthorchis viverrini</name>
    <name type="common">Southeast Asian liver fluke</name>
    <dbReference type="NCBI Taxonomy" id="6198"/>
    <lineage>
        <taxon>Eukaryota</taxon>
        <taxon>Metazoa</taxon>
        <taxon>Spiralia</taxon>
        <taxon>Lophotrochozoa</taxon>
        <taxon>Platyhelminthes</taxon>
        <taxon>Trematoda</taxon>
        <taxon>Digenea</taxon>
        <taxon>Opisthorchiida</taxon>
        <taxon>Opisthorchiata</taxon>
        <taxon>Opisthorchiidae</taxon>
        <taxon>Opisthorchis</taxon>
    </lineage>
</organism>
<dbReference type="EMBL" id="KL596900">
    <property type="protein sequence ID" value="KER22414.1"/>
    <property type="molecule type" value="Genomic_DNA"/>
</dbReference>
<dbReference type="AlphaFoldDB" id="A0A075A4S0"/>
<evidence type="ECO:0000313" key="3">
    <source>
        <dbReference type="Proteomes" id="UP000054324"/>
    </source>
</evidence>
<feature type="transmembrane region" description="Helical" evidence="1">
    <location>
        <begin position="34"/>
        <end position="52"/>
    </location>
</feature>
<keyword evidence="1" id="KW-0812">Transmembrane</keyword>
<dbReference type="RefSeq" id="XP_009173838.1">
    <property type="nucleotide sequence ID" value="XM_009175574.1"/>
</dbReference>
<protein>
    <submittedName>
        <fullName evidence="2">Uncharacterized protein</fullName>
    </submittedName>
</protein>
<proteinExistence type="predicted"/>
<keyword evidence="3" id="KW-1185">Reference proteome</keyword>
<evidence type="ECO:0000256" key="1">
    <source>
        <dbReference type="SAM" id="Phobius"/>
    </source>
</evidence>
<reference evidence="2 3" key="1">
    <citation type="submission" date="2013-11" db="EMBL/GenBank/DDBJ databases">
        <title>Opisthorchis viverrini - life in the bile duct.</title>
        <authorList>
            <person name="Young N.D."/>
            <person name="Nagarajan N."/>
            <person name="Lin S.J."/>
            <person name="Korhonen P.K."/>
            <person name="Jex A.R."/>
            <person name="Hall R.S."/>
            <person name="Safavi-Hemami H."/>
            <person name="Kaewkong W."/>
            <person name="Bertrand D."/>
            <person name="Gao S."/>
            <person name="Seet Q."/>
            <person name="Wongkham S."/>
            <person name="Teh B.T."/>
            <person name="Wongkham C."/>
            <person name="Intapan P.M."/>
            <person name="Maleewong W."/>
            <person name="Yang X."/>
            <person name="Hu M."/>
            <person name="Wang Z."/>
            <person name="Hofmann A."/>
            <person name="Sternberg P.W."/>
            <person name="Tan P."/>
            <person name="Wang J."/>
            <person name="Gasser R.B."/>
        </authorList>
    </citation>
    <scope>NUCLEOTIDE SEQUENCE [LARGE SCALE GENOMIC DNA]</scope>
</reference>
<keyword evidence="1" id="KW-0472">Membrane</keyword>
<dbReference type="Proteomes" id="UP000054324">
    <property type="component" value="Unassembled WGS sequence"/>
</dbReference>
<keyword evidence="1" id="KW-1133">Transmembrane helix</keyword>
<evidence type="ECO:0000313" key="2">
    <source>
        <dbReference type="EMBL" id="KER22414.1"/>
    </source>
</evidence>
<dbReference type="KEGG" id="ovi:T265_09492"/>
<accession>A0A075A4S0</accession>
<dbReference type="CTD" id="20323661"/>
<dbReference type="GeneID" id="20323661"/>